<dbReference type="AlphaFoldDB" id="A0A6I3JGU2"/>
<evidence type="ECO:0000256" key="6">
    <source>
        <dbReference type="ARBA" id="ARBA00023002"/>
    </source>
</evidence>
<comment type="pathway">
    <text evidence="2">Pyrimidine metabolism; UMP biosynthesis via de novo pathway.</text>
</comment>
<feature type="compositionally biased region" description="Basic residues" evidence="7">
    <location>
        <begin position="10"/>
        <end position="30"/>
    </location>
</feature>
<dbReference type="Gene3D" id="3.20.20.70">
    <property type="entry name" value="Aldolase class I"/>
    <property type="match status" value="1"/>
</dbReference>
<dbReference type="PANTHER" id="PTHR48109:SF1">
    <property type="entry name" value="DIHYDROOROTATE DEHYDROGENASE (FUMARATE)"/>
    <property type="match status" value="1"/>
</dbReference>
<protein>
    <submittedName>
        <fullName evidence="9">Dihydroorotate dehydrogenase</fullName>
    </submittedName>
</protein>
<dbReference type="InterPro" id="IPR001295">
    <property type="entry name" value="Dihydroorotate_DH_CS"/>
</dbReference>
<dbReference type="PIRSF" id="PIRSF000164">
    <property type="entry name" value="DHO_oxidase"/>
    <property type="match status" value="1"/>
</dbReference>
<feature type="region of interest" description="Disordered" evidence="7">
    <location>
        <begin position="1"/>
        <end position="40"/>
    </location>
</feature>
<dbReference type="SUPFAM" id="SSF51395">
    <property type="entry name" value="FMN-linked oxidoreductases"/>
    <property type="match status" value="1"/>
</dbReference>
<dbReference type="Pfam" id="PF01180">
    <property type="entry name" value="DHO_dh"/>
    <property type="match status" value="1"/>
</dbReference>
<keyword evidence="6" id="KW-0560">Oxidoreductase</keyword>
<evidence type="ECO:0000313" key="10">
    <source>
        <dbReference type="Proteomes" id="UP000433406"/>
    </source>
</evidence>
<accession>A0A6I3JGU2</accession>
<dbReference type="EMBL" id="WLCI01000022">
    <property type="protein sequence ID" value="MTB97391.1"/>
    <property type="molecule type" value="Genomic_DNA"/>
</dbReference>
<dbReference type="UniPathway" id="UPA00070"/>
<gene>
    <name evidence="9" type="ORF">GGQ22_20190</name>
</gene>
<dbReference type="Proteomes" id="UP000433406">
    <property type="component" value="Unassembled WGS sequence"/>
</dbReference>
<comment type="caution">
    <text evidence="9">The sequence shown here is derived from an EMBL/GenBank/DDBJ whole genome shotgun (WGS) entry which is preliminary data.</text>
</comment>
<proteinExistence type="predicted"/>
<comment type="cofactor">
    <cofactor evidence="1">
        <name>FMN</name>
        <dbReference type="ChEBI" id="CHEBI:58210"/>
    </cofactor>
</comment>
<dbReference type="InterPro" id="IPR050074">
    <property type="entry name" value="DHO_dehydrogenase"/>
</dbReference>
<evidence type="ECO:0000256" key="5">
    <source>
        <dbReference type="ARBA" id="ARBA00022975"/>
    </source>
</evidence>
<dbReference type="GO" id="GO:0005737">
    <property type="term" value="C:cytoplasm"/>
    <property type="evidence" value="ECO:0007669"/>
    <property type="project" value="InterPro"/>
</dbReference>
<name>A0A6I3JGU2_9ACTN</name>
<evidence type="ECO:0000256" key="3">
    <source>
        <dbReference type="ARBA" id="ARBA00022630"/>
    </source>
</evidence>
<evidence type="ECO:0000256" key="2">
    <source>
        <dbReference type="ARBA" id="ARBA00004725"/>
    </source>
</evidence>
<keyword evidence="4" id="KW-0288">FMN</keyword>
<dbReference type="PROSITE" id="PS00912">
    <property type="entry name" value="DHODEHASE_2"/>
    <property type="match status" value="1"/>
</dbReference>
<keyword evidence="3" id="KW-0285">Flavoprotein</keyword>
<keyword evidence="5" id="KW-0665">Pyrimidine biosynthesis</keyword>
<dbReference type="GO" id="GO:0006207">
    <property type="term" value="P:'de novo' pyrimidine nucleobase biosynthetic process"/>
    <property type="evidence" value="ECO:0007669"/>
    <property type="project" value="InterPro"/>
</dbReference>
<organism evidence="9 10">
    <name type="scientific">Nocardioides marmotae</name>
    <dbReference type="NCBI Taxonomy" id="2663857"/>
    <lineage>
        <taxon>Bacteria</taxon>
        <taxon>Bacillati</taxon>
        <taxon>Actinomycetota</taxon>
        <taxon>Actinomycetes</taxon>
        <taxon>Propionibacteriales</taxon>
        <taxon>Nocardioidaceae</taxon>
        <taxon>Nocardioides</taxon>
    </lineage>
</organism>
<dbReference type="InterPro" id="IPR012135">
    <property type="entry name" value="Dihydroorotate_DH_1_2"/>
</dbReference>
<evidence type="ECO:0000256" key="7">
    <source>
        <dbReference type="SAM" id="MobiDB-lite"/>
    </source>
</evidence>
<evidence type="ECO:0000256" key="1">
    <source>
        <dbReference type="ARBA" id="ARBA00001917"/>
    </source>
</evidence>
<dbReference type="GO" id="GO:0004152">
    <property type="term" value="F:dihydroorotate dehydrogenase activity"/>
    <property type="evidence" value="ECO:0007669"/>
    <property type="project" value="InterPro"/>
</dbReference>
<evidence type="ECO:0000313" key="9">
    <source>
        <dbReference type="EMBL" id="MTB97391.1"/>
    </source>
</evidence>
<dbReference type="PANTHER" id="PTHR48109">
    <property type="entry name" value="DIHYDROOROTATE DEHYDROGENASE (QUINONE), MITOCHONDRIAL-RELATED"/>
    <property type="match status" value="1"/>
</dbReference>
<feature type="domain" description="Dihydroorotate dehydrogenase catalytic" evidence="8">
    <location>
        <begin position="46"/>
        <end position="307"/>
    </location>
</feature>
<evidence type="ECO:0000256" key="4">
    <source>
        <dbReference type="ARBA" id="ARBA00022643"/>
    </source>
</evidence>
<reference evidence="9 10" key="1">
    <citation type="submission" date="2019-10" db="EMBL/GenBank/DDBJ databases">
        <title>Nocardioides novel species isolated from the excrement of Marmot.</title>
        <authorList>
            <person name="Zhang G."/>
        </authorList>
    </citation>
    <scope>NUCLEOTIDE SEQUENCE [LARGE SCALE GENOMIC DNA]</scope>
    <source>
        <strain evidence="10">zg-579</strain>
    </source>
</reference>
<dbReference type="GO" id="GO:0044205">
    <property type="term" value="P:'de novo' UMP biosynthetic process"/>
    <property type="evidence" value="ECO:0007669"/>
    <property type="project" value="UniProtKB-UniPathway"/>
</dbReference>
<evidence type="ECO:0000259" key="8">
    <source>
        <dbReference type="Pfam" id="PF01180"/>
    </source>
</evidence>
<dbReference type="InterPro" id="IPR013785">
    <property type="entry name" value="Aldolase_TIM"/>
</dbReference>
<dbReference type="InterPro" id="IPR005720">
    <property type="entry name" value="Dihydroorotate_DH_cat"/>
</dbReference>
<sequence>MPRLPAAGGRRGRRGPRRTRVHRGAGRARRPGPLGRAGRGGGAVVIDLGNPVVVAAGCGGTGRELAALGGLEGIGAFTTRSLTLNARSGGPAPRIAETASGLVHSTGLPGPGLEMFLATELPWLVQQPPRVVVSITGASVAEHAEVARRLARAPGVRGIEVNLAVPDARAHGLLDVREPFHAANVVAAVVREAQDLPVLAKVRADVLRVAESARVVTDAGAAGVVVGGPQAAALPDGRPAGLSGPAVRPLALRCVTEVRAALPGVPVVGGGGITTAEDARAFLDAGAVAVQVGTALLHDPTAAARLAAALA</sequence>
<keyword evidence="10" id="KW-1185">Reference proteome</keyword>